<dbReference type="PANTHER" id="PTHR37342">
    <property type="entry name" value="HYPOTHETICAL PROTEIN LOC689959"/>
    <property type="match status" value="1"/>
</dbReference>
<dbReference type="InterPro" id="IPR028106">
    <property type="entry name" value="DUF4578"/>
</dbReference>
<evidence type="ECO:0000313" key="3">
    <source>
        <dbReference type="Proteomes" id="UP001152803"/>
    </source>
</evidence>
<gene>
    <name evidence="2" type="ORF">COCON_G00076720</name>
</gene>
<evidence type="ECO:0000313" key="2">
    <source>
        <dbReference type="EMBL" id="KAJ8275920.1"/>
    </source>
</evidence>
<dbReference type="PANTHER" id="PTHR37342:SF1">
    <property type="entry name" value="CHROMOSOME 11 OPEN READING FRAME 52"/>
    <property type="match status" value="1"/>
</dbReference>
<feature type="region of interest" description="Disordered" evidence="1">
    <location>
        <begin position="1"/>
        <end position="44"/>
    </location>
</feature>
<name>A0A9Q1DNT7_CONCO</name>
<feature type="compositionally biased region" description="Polar residues" evidence="1">
    <location>
        <begin position="87"/>
        <end position="96"/>
    </location>
</feature>
<dbReference type="EMBL" id="JAFJMO010000005">
    <property type="protein sequence ID" value="KAJ8275920.1"/>
    <property type="molecule type" value="Genomic_DNA"/>
</dbReference>
<evidence type="ECO:0000256" key="1">
    <source>
        <dbReference type="SAM" id="MobiDB-lite"/>
    </source>
</evidence>
<dbReference type="GO" id="GO:0070062">
    <property type="term" value="C:extracellular exosome"/>
    <property type="evidence" value="ECO:0007669"/>
    <property type="project" value="TreeGrafter"/>
</dbReference>
<keyword evidence="3" id="KW-1185">Reference proteome</keyword>
<feature type="region of interest" description="Disordered" evidence="1">
    <location>
        <begin position="71"/>
        <end position="153"/>
    </location>
</feature>
<dbReference type="OrthoDB" id="8846498at2759"/>
<comment type="caution">
    <text evidence="2">The sequence shown here is derived from an EMBL/GenBank/DDBJ whole genome shotgun (WGS) entry which is preliminary data.</text>
</comment>
<accession>A0A9Q1DNT7</accession>
<dbReference type="Proteomes" id="UP001152803">
    <property type="component" value="Unassembled WGS sequence"/>
</dbReference>
<organism evidence="2 3">
    <name type="scientific">Conger conger</name>
    <name type="common">Conger eel</name>
    <name type="synonym">Muraena conger</name>
    <dbReference type="NCBI Taxonomy" id="82655"/>
    <lineage>
        <taxon>Eukaryota</taxon>
        <taxon>Metazoa</taxon>
        <taxon>Chordata</taxon>
        <taxon>Craniata</taxon>
        <taxon>Vertebrata</taxon>
        <taxon>Euteleostomi</taxon>
        <taxon>Actinopterygii</taxon>
        <taxon>Neopterygii</taxon>
        <taxon>Teleostei</taxon>
        <taxon>Anguilliformes</taxon>
        <taxon>Congridae</taxon>
        <taxon>Conger</taxon>
    </lineage>
</organism>
<reference evidence="2" key="1">
    <citation type="journal article" date="2023" name="Science">
        <title>Genome structures resolve the early diversification of teleost fishes.</title>
        <authorList>
            <person name="Parey E."/>
            <person name="Louis A."/>
            <person name="Montfort J."/>
            <person name="Bouchez O."/>
            <person name="Roques C."/>
            <person name="Iampietro C."/>
            <person name="Lluch J."/>
            <person name="Castinel A."/>
            <person name="Donnadieu C."/>
            <person name="Desvignes T."/>
            <person name="Floi Bucao C."/>
            <person name="Jouanno E."/>
            <person name="Wen M."/>
            <person name="Mejri S."/>
            <person name="Dirks R."/>
            <person name="Jansen H."/>
            <person name="Henkel C."/>
            <person name="Chen W.J."/>
            <person name="Zahm M."/>
            <person name="Cabau C."/>
            <person name="Klopp C."/>
            <person name="Thompson A.W."/>
            <person name="Robinson-Rechavi M."/>
            <person name="Braasch I."/>
            <person name="Lecointre G."/>
            <person name="Bobe J."/>
            <person name="Postlethwait J.H."/>
            <person name="Berthelot C."/>
            <person name="Roest Crollius H."/>
            <person name="Guiguen Y."/>
        </authorList>
    </citation>
    <scope>NUCLEOTIDE SEQUENCE</scope>
    <source>
        <strain evidence="2">Concon-B</strain>
    </source>
</reference>
<proteinExistence type="predicted"/>
<feature type="compositionally biased region" description="Low complexity" evidence="1">
    <location>
        <begin position="114"/>
        <end position="123"/>
    </location>
</feature>
<sequence>MGNNLTKAVDKWGLNPRTFLNKRKGTKGSPAYPPHEPPEAHVYDTVADMPVYSVVSKKKKQEEELHYAEVQVLQPHSASPRRDQRPSPASNITTEYATIDFEPPAPSPNTRLNSLKPSLSSKPADILIPPGDLQRPIPKAGMRKVASKKTVVV</sequence>
<dbReference type="AlphaFoldDB" id="A0A9Q1DNT7"/>
<protein>
    <submittedName>
        <fullName evidence="2">Uncharacterized protein</fullName>
    </submittedName>
</protein>